<name>A0A7X9T9T5_9ACTN</name>
<keyword evidence="14" id="KW-0963">Cytoplasm</keyword>
<comment type="similarity">
    <text evidence="14">Belongs to the methylthiotransferase family. MiaB subfamily.</text>
</comment>
<organism evidence="18 19">
    <name type="scientific">Parafannyhessea umbonata</name>
    <dbReference type="NCBI Taxonomy" id="604330"/>
    <lineage>
        <taxon>Bacteria</taxon>
        <taxon>Bacillati</taxon>
        <taxon>Actinomycetota</taxon>
        <taxon>Coriobacteriia</taxon>
        <taxon>Coriobacteriales</taxon>
        <taxon>Atopobiaceae</taxon>
        <taxon>Parafannyhessea</taxon>
    </lineage>
</organism>
<evidence type="ECO:0000256" key="2">
    <source>
        <dbReference type="ARBA" id="ARBA00022485"/>
    </source>
</evidence>
<feature type="binding site" evidence="14">
    <location>
        <position position="190"/>
    </location>
    <ligand>
        <name>[4Fe-4S] cluster</name>
        <dbReference type="ChEBI" id="CHEBI:49883"/>
        <label>2</label>
        <note>4Fe-4S-S-AdoMet</note>
    </ligand>
</feature>
<dbReference type="InterPro" id="IPR058240">
    <property type="entry name" value="rSAM_sf"/>
</dbReference>
<dbReference type="Gene3D" id="3.40.50.12160">
    <property type="entry name" value="Methylthiotransferase, N-terminal domain"/>
    <property type="match status" value="1"/>
</dbReference>
<evidence type="ECO:0000256" key="12">
    <source>
        <dbReference type="ARBA" id="ARBA00080698"/>
    </source>
</evidence>
<reference evidence="18 19" key="1">
    <citation type="submission" date="2020-04" db="EMBL/GenBank/DDBJ databases">
        <authorList>
            <person name="Hitch T.C.A."/>
            <person name="Wylensek D."/>
            <person name="Clavel T."/>
        </authorList>
    </citation>
    <scope>NUCLEOTIDE SEQUENCE [LARGE SCALE GENOMIC DNA]</scope>
    <source>
        <strain evidence="18 19">105184</strain>
    </source>
</reference>
<protein>
    <recommendedName>
        <fullName evidence="11 14">tRNA-2-methylthio-N(6)-dimethylallyladenosine synthase</fullName>
        <ecNumber evidence="9 14">2.8.4.3</ecNumber>
    </recommendedName>
    <alternativeName>
        <fullName evidence="13 14">(Dimethylallyl)adenosine tRNA methylthiotransferase MiaB</fullName>
    </alternativeName>
    <alternativeName>
        <fullName evidence="12 14">tRNA-i(6)A37 methylthiotransferase</fullName>
    </alternativeName>
</protein>
<dbReference type="PROSITE" id="PS01278">
    <property type="entry name" value="MTTASE_RADICAL"/>
    <property type="match status" value="1"/>
</dbReference>
<dbReference type="PROSITE" id="PS50926">
    <property type="entry name" value="TRAM"/>
    <property type="match status" value="1"/>
</dbReference>
<evidence type="ECO:0000313" key="19">
    <source>
        <dbReference type="Proteomes" id="UP000565613"/>
    </source>
</evidence>
<evidence type="ECO:0000256" key="9">
    <source>
        <dbReference type="ARBA" id="ARBA00033765"/>
    </source>
</evidence>
<dbReference type="InterPro" id="IPR002792">
    <property type="entry name" value="TRAM_dom"/>
</dbReference>
<comment type="catalytic activity">
    <reaction evidence="10 14">
        <text>N(6)-dimethylallyladenosine(37) in tRNA + (sulfur carrier)-SH + AH2 + 2 S-adenosyl-L-methionine = 2-methylsulfanyl-N(6)-dimethylallyladenosine(37) in tRNA + (sulfur carrier)-H + 5'-deoxyadenosine + L-methionine + A + S-adenosyl-L-homocysteine + 2 H(+)</text>
        <dbReference type="Rhea" id="RHEA:37067"/>
        <dbReference type="Rhea" id="RHEA-COMP:10375"/>
        <dbReference type="Rhea" id="RHEA-COMP:10376"/>
        <dbReference type="Rhea" id="RHEA-COMP:14737"/>
        <dbReference type="Rhea" id="RHEA-COMP:14739"/>
        <dbReference type="ChEBI" id="CHEBI:13193"/>
        <dbReference type="ChEBI" id="CHEBI:15378"/>
        <dbReference type="ChEBI" id="CHEBI:17319"/>
        <dbReference type="ChEBI" id="CHEBI:17499"/>
        <dbReference type="ChEBI" id="CHEBI:29917"/>
        <dbReference type="ChEBI" id="CHEBI:57844"/>
        <dbReference type="ChEBI" id="CHEBI:57856"/>
        <dbReference type="ChEBI" id="CHEBI:59789"/>
        <dbReference type="ChEBI" id="CHEBI:64428"/>
        <dbReference type="ChEBI" id="CHEBI:74415"/>
        <dbReference type="ChEBI" id="CHEBI:74417"/>
        <dbReference type="EC" id="2.8.4.3"/>
    </reaction>
</comment>
<dbReference type="SMART" id="SM00729">
    <property type="entry name" value="Elp3"/>
    <property type="match status" value="1"/>
</dbReference>
<feature type="binding site" evidence="14">
    <location>
        <position position="113"/>
    </location>
    <ligand>
        <name>[4Fe-4S] cluster</name>
        <dbReference type="ChEBI" id="CHEBI:49883"/>
        <label>1</label>
    </ligand>
</feature>
<dbReference type="GO" id="GO:0035597">
    <property type="term" value="F:tRNA-2-methylthio-N(6)-dimethylallyladenosine(37) synthase activity"/>
    <property type="evidence" value="ECO:0007669"/>
    <property type="project" value="UniProtKB-EC"/>
</dbReference>
<sequence>MSIAWFPRLARSRRHTKQRSWSSLSYVPQLVGKTYHVRTFGCQMNLHDSERVAGLLDDCGCVQVSDVSEADIVVFMTCSVREKADTHLYGEASNLVRLPKPPCGRRVVAIGGCIAQRDGEALKKKIPNVDVVFGTSALASVPQLLVDAFEDGDDGEVFVDTVEEGRGFSTELPSHREQQFHAWVPIMTGCNNFCTYCIVPYVRGREKSRVFERIVDECRRLVDDGVREVTLLGQNVNSYGKDLYGELRFAELLRAVGETGVERIRFTSSNPKDLSPEIITAMAEVPNVMPHLHLAVQSGSSRVLKAMNRSYTREQYIDLAKRIKAAVPGIALTTDIIVGFPGETEEDFEQTLTLVREVGFSSAYTFIYSKRPGTPAAKIQDDTPREVIQERFDRLARLVEDLAHDANQVDLHTTVTSLVEGTSKRDSSVLVGHSPKNQTVLFDLPEGKVAGDFVGKMCDVEVDVAKTWYLRGKLVGEPR</sequence>
<dbReference type="EC" id="2.8.4.3" evidence="9 14"/>
<gene>
    <name evidence="14 18" type="primary">miaB</name>
    <name evidence="18" type="ORF">HF885_03495</name>
</gene>
<dbReference type="InterPro" id="IPR005839">
    <property type="entry name" value="Methylthiotransferase"/>
</dbReference>
<evidence type="ECO:0000256" key="13">
    <source>
        <dbReference type="ARBA" id="ARBA00081141"/>
    </source>
</evidence>
<dbReference type="SUPFAM" id="SSF102114">
    <property type="entry name" value="Radical SAM enzymes"/>
    <property type="match status" value="1"/>
</dbReference>
<evidence type="ECO:0000256" key="4">
    <source>
        <dbReference type="ARBA" id="ARBA00022691"/>
    </source>
</evidence>
<keyword evidence="2 14" id="KW-0004">4Fe-4S</keyword>
<dbReference type="InterPro" id="IPR006463">
    <property type="entry name" value="MiaB_methiolase"/>
</dbReference>
<comment type="subunit">
    <text evidence="14">Monomer.</text>
</comment>
<keyword evidence="5 14" id="KW-0819">tRNA processing</keyword>
<dbReference type="GO" id="GO:0051539">
    <property type="term" value="F:4 iron, 4 sulfur cluster binding"/>
    <property type="evidence" value="ECO:0007669"/>
    <property type="project" value="UniProtKB-UniRule"/>
</dbReference>
<dbReference type="InterPro" id="IPR006638">
    <property type="entry name" value="Elp3/MiaA/NifB-like_rSAM"/>
</dbReference>
<evidence type="ECO:0000256" key="6">
    <source>
        <dbReference type="ARBA" id="ARBA00022723"/>
    </source>
</evidence>
<proteinExistence type="inferred from homology"/>
<dbReference type="PANTHER" id="PTHR43020">
    <property type="entry name" value="CDK5 REGULATORY SUBUNIT-ASSOCIATED PROTEIN 1"/>
    <property type="match status" value="1"/>
</dbReference>
<dbReference type="PANTHER" id="PTHR43020:SF2">
    <property type="entry name" value="MITOCHONDRIAL TRNA METHYLTHIOTRANSFERASE CDK5RAP1"/>
    <property type="match status" value="1"/>
</dbReference>
<dbReference type="AlphaFoldDB" id="A0A7X9T9T5"/>
<feature type="domain" description="Radical SAM core" evidence="17">
    <location>
        <begin position="176"/>
        <end position="405"/>
    </location>
</feature>
<evidence type="ECO:0000259" key="17">
    <source>
        <dbReference type="PROSITE" id="PS51918"/>
    </source>
</evidence>
<dbReference type="InterPro" id="IPR020612">
    <property type="entry name" value="Methylthiotransferase_CS"/>
</dbReference>
<dbReference type="SFLD" id="SFLDS00029">
    <property type="entry name" value="Radical_SAM"/>
    <property type="match status" value="1"/>
</dbReference>
<dbReference type="FunFam" id="3.80.30.20:FF:000001">
    <property type="entry name" value="tRNA-2-methylthio-N(6)-dimethylallyladenosine synthase 2"/>
    <property type="match status" value="1"/>
</dbReference>
<evidence type="ECO:0000313" key="18">
    <source>
        <dbReference type="EMBL" id="NMF25508.1"/>
    </source>
</evidence>
<keyword evidence="4 14" id="KW-0949">S-adenosyl-L-methionine</keyword>
<dbReference type="SFLD" id="SFLDG01082">
    <property type="entry name" value="B12-binding_domain_containing"/>
    <property type="match status" value="1"/>
</dbReference>
<dbReference type="HAMAP" id="MF_01864">
    <property type="entry name" value="tRNA_metthiotr_MiaB"/>
    <property type="match status" value="1"/>
</dbReference>
<evidence type="ECO:0000256" key="1">
    <source>
        <dbReference type="ARBA" id="ARBA00003234"/>
    </source>
</evidence>
<dbReference type="InterPro" id="IPR023404">
    <property type="entry name" value="rSAM_horseshoe"/>
</dbReference>
<feature type="binding site" evidence="14">
    <location>
        <position position="42"/>
    </location>
    <ligand>
        <name>[4Fe-4S] cluster</name>
        <dbReference type="ChEBI" id="CHEBI:49883"/>
        <label>1</label>
    </ligand>
</feature>
<feature type="binding site" evidence="14">
    <location>
        <position position="194"/>
    </location>
    <ligand>
        <name>[4Fe-4S] cluster</name>
        <dbReference type="ChEBI" id="CHEBI:49883"/>
        <label>2</label>
        <note>4Fe-4S-S-AdoMet</note>
    </ligand>
</feature>
<evidence type="ECO:0000259" key="16">
    <source>
        <dbReference type="PROSITE" id="PS51449"/>
    </source>
</evidence>
<keyword evidence="3 14" id="KW-0808">Transferase</keyword>
<dbReference type="FunFam" id="3.40.50.12160:FF:000003">
    <property type="entry name" value="CDK5 regulatory subunit-associated protein 1"/>
    <property type="match status" value="1"/>
</dbReference>
<dbReference type="PROSITE" id="PS51918">
    <property type="entry name" value="RADICAL_SAM"/>
    <property type="match status" value="1"/>
</dbReference>
<feature type="domain" description="MTTase N-terminal" evidence="16">
    <location>
        <begin position="33"/>
        <end position="150"/>
    </location>
</feature>
<comment type="subcellular location">
    <subcellularLocation>
        <location evidence="14">Cytoplasm</location>
    </subcellularLocation>
</comment>
<keyword evidence="7 14" id="KW-0408">Iron</keyword>
<evidence type="ECO:0000256" key="3">
    <source>
        <dbReference type="ARBA" id="ARBA00022679"/>
    </source>
</evidence>
<dbReference type="SFLD" id="SFLDG01061">
    <property type="entry name" value="methylthiotransferase"/>
    <property type="match status" value="1"/>
</dbReference>
<evidence type="ECO:0000256" key="5">
    <source>
        <dbReference type="ARBA" id="ARBA00022694"/>
    </source>
</evidence>
<evidence type="ECO:0000256" key="10">
    <source>
        <dbReference type="ARBA" id="ARBA00051425"/>
    </source>
</evidence>
<evidence type="ECO:0000256" key="8">
    <source>
        <dbReference type="ARBA" id="ARBA00023014"/>
    </source>
</evidence>
<comment type="function">
    <text evidence="1 14">Catalyzes the methylthiolation of N6-(dimethylallyl)adenosine (i(6)A), leading to the formation of 2-methylthio-N6-(dimethylallyl)adenosine (ms(2)i(6)A) at position 37 in tRNAs that read codons beginning with uridine.</text>
</comment>
<dbReference type="Pfam" id="PF04055">
    <property type="entry name" value="Radical_SAM"/>
    <property type="match status" value="1"/>
</dbReference>
<dbReference type="CDD" id="cd01335">
    <property type="entry name" value="Radical_SAM"/>
    <property type="match status" value="1"/>
</dbReference>
<comment type="cofactor">
    <cofactor evidence="14">
        <name>[4Fe-4S] cluster</name>
        <dbReference type="ChEBI" id="CHEBI:49883"/>
    </cofactor>
    <text evidence="14">Binds 2 [4Fe-4S] clusters. One cluster is coordinated with 3 cysteines and an exchangeable S-adenosyl-L-methionine.</text>
</comment>
<dbReference type="NCBIfam" id="TIGR01574">
    <property type="entry name" value="miaB-methiolase"/>
    <property type="match status" value="1"/>
</dbReference>
<evidence type="ECO:0000256" key="11">
    <source>
        <dbReference type="ARBA" id="ARBA00068570"/>
    </source>
</evidence>
<dbReference type="InterPro" id="IPR038135">
    <property type="entry name" value="Methylthiotransferase_N_sf"/>
</dbReference>
<dbReference type="SFLD" id="SFLDF00273">
    <property type="entry name" value="(dimethylallyl)adenosine_tRNA"/>
    <property type="match status" value="1"/>
</dbReference>
<keyword evidence="6 14" id="KW-0479">Metal-binding</keyword>
<dbReference type="PROSITE" id="PS51449">
    <property type="entry name" value="MTTASE_N"/>
    <property type="match status" value="1"/>
</dbReference>
<dbReference type="Pfam" id="PF00919">
    <property type="entry name" value="UPF0004"/>
    <property type="match status" value="1"/>
</dbReference>
<evidence type="ECO:0000259" key="15">
    <source>
        <dbReference type="PROSITE" id="PS50926"/>
    </source>
</evidence>
<dbReference type="NCBIfam" id="TIGR00089">
    <property type="entry name" value="MiaB/RimO family radical SAM methylthiotransferase"/>
    <property type="match status" value="1"/>
</dbReference>
<dbReference type="InterPro" id="IPR007197">
    <property type="entry name" value="rSAM"/>
</dbReference>
<dbReference type="EMBL" id="JABAGR010000002">
    <property type="protein sequence ID" value="NMF25508.1"/>
    <property type="molecule type" value="Genomic_DNA"/>
</dbReference>
<feature type="domain" description="TRAM" evidence="15">
    <location>
        <begin position="408"/>
        <end position="476"/>
    </location>
</feature>
<dbReference type="InterPro" id="IPR013848">
    <property type="entry name" value="Methylthiotransferase_N"/>
</dbReference>
<keyword evidence="8 14" id="KW-0411">Iron-sulfur</keyword>
<dbReference type="Gene3D" id="3.80.30.20">
    <property type="entry name" value="tm_1862 like domain"/>
    <property type="match status" value="1"/>
</dbReference>
<accession>A0A7X9T9T5</accession>
<comment type="caution">
    <text evidence="18">The sequence shown here is derived from an EMBL/GenBank/DDBJ whole genome shotgun (WGS) entry which is preliminary data.</text>
</comment>
<dbReference type="GO" id="GO:0046872">
    <property type="term" value="F:metal ion binding"/>
    <property type="evidence" value="ECO:0007669"/>
    <property type="project" value="UniProtKB-KW"/>
</dbReference>
<dbReference type="GO" id="GO:0005829">
    <property type="term" value="C:cytosol"/>
    <property type="evidence" value="ECO:0007669"/>
    <property type="project" value="TreeGrafter"/>
</dbReference>
<feature type="binding site" evidence="14">
    <location>
        <position position="78"/>
    </location>
    <ligand>
        <name>[4Fe-4S] cluster</name>
        <dbReference type="ChEBI" id="CHEBI:49883"/>
        <label>1</label>
    </ligand>
</feature>
<feature type="binding site" evidence="14">
    <location>
        <position position="197"/>
    </location>
    <ligand>
        <name>[4Fe-4S] cluster</name>
        <dbReference type="ChEBI" id="CHEBI:49883"/>
        <label>2</label>
        <note>4Fe-4S-S-AdoMet</note>
    </ligand>
</feature>
<dbReference type="Proteomes" id="UP000565613">
    <property type="component" value="Unassembled WGS sequence"/>
</dbReference>
<evidence type="ECO:0000256" key="14">
    <source>
        <dbReference type="HAMAP-Rule" id="MF_01864"/>
    </source>
</evidence>
<evidence type="ECO:0000256" key="7">
    <source>
        <dbReference type="ARBA" id="ARBA00023004"/>
    </source>
</evidence>